<proteinExistence type="predicted"/>
<comment type="caution">
    <text evidence="2">The sequence shown here is derived from an EMBL/GenBank/DDBJ whole genome shotgun (WGS) entry which is preliminary data.</text>
</comment>
<dbReference type="InterPro" id="IPR003593">
    <property type="entry name" value="AAA+_ATPase"/>
</dbReference>
<dbReference type="PANTHER" id="PTHR43581:SF2">
    <property type="entry name" value="EXCINUCLEASE ATPASE SUBUNIT"/>
    <property type="match status" value="1"/>
</dbReference>
<dbReference type="Pfam" id="PF13304">
    <property type="entry name" value="AAA_21"/>
    <property type="match status" value="1"/>
</dbReference>
<evidence type="ECO:0000259" key="1">
    <source>
        <dbReference type="SMART" id="SM00382"/>
    </source>
</evidence>
<protein>
    <submittedName>
        <fullName evidence="2">AAA family ATPase</fullName>
    </submittedName>
</protein>
<dbReference type="SUPFAM" id="SSF52540">
    <property type="entry name" value="P-loop containing nucleoside triphosphate hydrolases"/>
    <property type="match status" value="1"/>
</dbReference>
<keyword evidence="3" id="KW-1185">Reference proteome</keyword>
<organism evidence="2 3">
    <name type="scientific">Dickeya solani</name>
    <dbReference type="NCBI Taxonomy" id="1089444"/>
    <lineage>
        <taxon>Bacteria</taxon>
        <taxon>Pseudomonadati</taxon>
        <taxon>Pseudomonadota</taxon>
        <taxon>Gammaproteobacteria</taxon>
        <taxon>Enterobacterales</taxon>
        <taxon>Pectobacteriaceae</taxon>
        <taxon>Dickeya</taxon>
    </lineage>
</organism>
<dbReference type="InterPro" id="IPR051396">
    <property type="entry name" value="Bact_Antivir_Def_Nuclease"/>
</dbReference>
<evidence type="ECO:0000313" key="2">
    <source>
        <dbReference type="EMBL" id="MDV7042967.1"/>
    </source>
</evidence>
<feature type="domain" description="AAA+ ATPase" evidence="1">
    <location>
        <begin position="176"/>
        <end position="416"/>
    </location>
</feature>
<evidence type="ECO:0000313" key="3">
    <source>
        <dbReference type="Proteomes" id="UP001187868"/>
    </source>
</evidence>
<dbReference type="EMBL" id="JAWLLM010000013">
    <property type="protein sequence ID" value="MDV7042967.1"/>
    <property type="molecule type" value="Genomic_DNA"/>
</dbReference>
<dbReference type="InterPro" id="IPR003959">
    <property type="entry name" value="ATPase_AAA_core"/>
</dbReference>
<name>A0ABU4EH98_9GAMM</name>
<sequence>MPIRKGEAVASDDLTIFLRPNYRWNDFGFVTTFFLYISQNQRILRIGELKIGFIGQTEEIETRNLIEDGITELADNFFSLGQDPEYYNNLANLPQELKIEILKILKDLVHNYSRLDGLEDELVFQKSLSRYVSVSSIEQFKEILYGNDHQKIFGLKLNLGCNVDPEFNVYPDSRPPTNIHVLIGRNGVGKSHLLRTIVNNIDKKNGIITNNKGSHVSASDFGLLLYFSLSIFDKPFKDAVFNDGDFKSNQAKKRYIGIFDYTNGNLKDLENDLAQEFYDALYSCLYGSEIKKRLWSKAVKSLEVDVNFKELKLSGLEKIPQENLEKQSVDFFKSLSSGHSAVIYNLIHIIELVENKTVCIFDEPENHLHPPLLSAFIRTLSDILSENNGMAIIATHSPVILQEVPRSCIWKMHRFNDEIVDYARPNIETFGESVGEITAEVFSLDIRDSGFYSLLEKDTLKNNSAEAVIKSYENQIGFEGRAVIYSTFNNKVSK</sequence>
<gene>
    <name evidence="2" type="ORF">RUJ08_12615</name>
</gene>
<dbReference type="Gene3D" id="3.40.50.300">
    <property type="entry name" value="P-loop containing nucleotide triphosphate hydrolases"/>
    <property type="match status" value="1"/>
</dbReference>
<reference evidence="2 3" key="1">
    <citation type="submission" date="2023-10" db="EMBL/GenBank/DDBJ databases">
        <title>Clonality and diversity in the soft rot Dickeya solani phytopathogen.</title>
        <authorList>
            <person name="Pedron J."/>
            <person name="Van Gijisegem F."/>
            <person name="Portier P."/>
            <person name="Taghouti G."/>
        </authorList>
    </citation>
    <scope>NUCLEOTIDE SEQUENCE [LARGE SCALE GENOMIC DNA]</scope>
    <source>
        <strain evidence="2 3">FVG2-MFV017-A9</strain>
    </source>
</reference>
<dbReference type="SMART" id="SM00382">
    <property type="entry name" value="AAA"/>
    <property type="match status" value="1"/>
</dbReference>
<dbReference type="InterPro" id="IPR027417">
    <property type="entry name" value="P-loop_NTPase"/>
</dbReference>
<dbReference type="RefSeq" id="WP_057085394.1">
    <property type="nucleotide sequence ID" value="NZ_CP104920.1"/>
</dbReference>
<accession>A0ABU4EH98</accession>
<dbReference type="PANTHER" id="PTHR43581">
    <property type="entry name" value="ATP/GTP PHOSPHATASE"/>
    <property type="match status" value="1"/>
</dbReference>
<dbReference type="Proteomes" id="UP001187868">
    <property type="component" value="Unassembled WGS sequence"/>
</dbReference>